<keyword evidence="4 9" id="KW-0812">Transmembrane</keyword>
<evidence type="ECO:0000256" key="1">
    <source>
        <dbReference type="ARBA" id="ARBA00004141"/>
    </source>
</evidence>
<dbReference type="Proteomes" id="UP000694427">
    <property type="component" value="Unplaced"/>
</dbReference>
<comment type="similarity">
    <text evidence="2 9">Belongs to the SLC41A transporter family.</text>
</comment>
<evidence type="ECO:0000256" key="2">
    <source>
        <dbReference type="ARBA" id="ARBA00009749"/>
    </source>
</evidence>
<feature type="compositionally biased region" description="Polar residues" evidence="10">
    <location>
        <begin position="109"/>
        <end position="124"/>
    </location>
</feature>
<sequence>MNYLQRSGLRMVLWSKDQDKLSDMSAGTERIEMKKEGAPPAFHHSNGSVHPIILPDNPEEVPQTPGEYELTEVTSIPDPSDQENERPDMVVLDCRANAKGQREEDALLENTSQSNESDNTSMDQSPVPPAPLKETSFSIGLQVLFPFLLAGFGTVAAGMVLDIVQHWTVFTEVTEVFILVPALLGLKGNLEMTLASRLSTAVQATVVGFLASIAAVIFGWIPEGNFKMGHAVLLCASSVATAFIASLLLGLIMIGVIIASRKVGINPDNVATPIAASLGDLITLALLAGISTGLYKELEFNDYANPMVCAFFVALTPIWVLIARRTPSTREVLYSGWEPVIIAMAISSVGGLILDKTVSNPNFAGMAVFTPVINGVGGNLVAVQASRISTYLHMNALPIAEPNPAPRKCPTPWSTFFGSGVNARSARVLFLLVAPGHLVFLYTINSMQGGHTTLTSVFIAFYLAAALLQVVILLYLADWMVNWMWHRGMDPDNFSIPYLTALGDLLGTGFLALCFHILWLIGDRDTDVGD</sequence>
<evidence type="ECO:0000256" key="6">
    <source>
        <dbReference type="ARBA" id="ARBA00022989"/>
    </source>
</evidence>
<evidence type="ECO:0000256" key="3">
    <source>
        <dbReference type="ARBA" id="ARBA00022448"/>
    </source>
</evidence>
<feature type="transmembrane region" description="Helical" evidence="9">
    <location>
        <begin position="334"/>
        <end position="354"/>
    </location>
</feature>
<reference evidence="12" key="1">
    <citation type="submission" date="2025-05" db="UniProtKB">
        <authorList>
            <consortium name="Ensembl"/>
        </authorList>
    </citation>
    <scope>IDENTIFICATION</scope>
</reference>
<name>A0A8C1Z359_CYPCA</name>
<dbReference type="PANTHER" id="PTHR16228:SF23">
    <property type="entry name" value="SOLUTE CARRIER FAMILY 41 MEMBER 1"/>
    <property type="match status" value="1"/>
</dbReference>
<feature type="transmembrane region" description="Helical" evidence="9">
    <location>
        <begin position="198"/>
        <end position="222"/>
    </location>
</feature>
<dbReference type="Proteomes" id="UP000694700">
    <property type="component" value="Unplaced"/>
</dbReference>
<dbReference type="GO" id="GO:0030001">
    <property type="term" value="P:metal ion transport"/>
    <property type="evidence" value="ECO:0007669"/>
    <property type="project" value="UniProtKB-UniRule"/>
</dbReference>
<feature type="transmembrane region" description="Helical" evidence="9">
    <location>
        <begin position="228"/>
        <end position="258"/>
    </location>
</feature>
<feature type="transmembrane region" description="Helical" evidence="9">
    <location>
        <begin position="456"/>
        <end position="476"/>
    </location>
</feature>
<dbReference type="FunFam" id="1.10.357.20:FF:000002">
    <property type="entry name" value="Solute carrier family 41, member 2"/>
    <property type="match status" value="1"/>
</dbReference>
<comment type="subcellular location">
    <subcellularLocation>
        <location evidence="1 9">Membrane</location>
        <topology evidence="1 9">Multi-pass membrane protein</topology>
    </subcellularLocation>
</comment>
<dbReference type="GO" id="GO:0022890">
    <property type="term" value="F:inorganic cation transmembrane transporter activity"/>
    <property type="evidence" value="ECO:0007669"/>
    <property type="project" value="UniProtKB-UniRule"/>
</dbReference>
<keyword evidence="13" id="KW-1185">Reference proteome</keyword>
<dbReference type="Ensembl" id="ENSCCRT00010117452.1">
    <property type="protein sequence ID" value="ENSCCRP00010105654.1"/>
    <property type="gene ID" value="ENSCCRG00010046219.1"/>
</dbReference>
<organism evidence="12 14">
    <name type="scientific">Cyprinus carpio</name>
    <name type="common">Common carp</name>
    <dbReference type="NCBI Taxonomy" id="7962"/>
    <lineage>
        <taxon>Eukaryota</taxon>
        <taxon>Metazoa</taxon>
        <taxon>Chordata</taxon>
        <taxon>Craniata</taxon>
        <taxon>Vertebrata</taxon>
        <taxon>Euteleostomi</taxon>
        <taxon>Actinopterygii</taxon>
        <taxon>Neopterygii</taxon>
        <taxon>Teleostei</taxon>
        <taxon>Ostariophysi</taxon>
        <taxon>Cypriniformes</taxon>
        <taxon>Cyprinidae</taxon>
        <taxon>Cyprininae</taxon>
        <taxon>Cyprinus</taxon>
    </lineage>
</organism>
<evidence type="ECO:0000256" key="4">
    <source>
        <dbReference type="ARBA" id="ARBA00022692"/>
    </source>
</evidence>
<keyword evidence="6 9" id="KW-1133">Transmembrane helix</keyword>
<evidence type="ECO:0000256" key="5">
    <source>
        <dbReference type="ARBA" id="ARBA00022842"/>
    </source>
</evidence>
<feature type="transmembrane region" description="Helical" evidence="9">
    <location>
        <begin position="496"/>
        <end position="521"/>
    </location>
</feature>
<feature type="transmembrane region" description="Helical" evidence="9">
    <location>
        <begin position="143"/>
        <end position="161"/>
    </location>
</feature>
<feature type="transmembrane region" description="Helical" evidence="9">
    <location>
        <begin position="167"/>
        <end position="186"/>
    </location>
</feature>
<dbReference type="InterPro" id="IPR045349">
    <property type="entry name" value="SLC41A1-3"/>
</dbReference>
<feature type="domain" description="SLC41A/MgtE integral membrane" evidence="11">
    <location>
        <begin position="202"/>
        <end position="290"/>
    </location>
</feature>
<keyword evidence="5 9" id="KW-0460">Magnesium</keyword>
<evidence type="ECO:0000256" key="8">
    <source>
        <dbReference type="ARBA" id="ARBA00023136"/>
    </source>
</evidence>
<evidence type="ECO:0000313" key="12">
    <source>
        <dbReference type="Ensembl" id="ENSCCRP00015049354.1"/>
    </source>
</evidence>
<feature type="domain" description="SLC41A/MgtE integral membrane" evidence="11">
    <location>
        <begin position="370"/>
        <end position="513"/>
    </location>
</feature>
<dbReference type="PANTHER" id="PTHR16228">
    <property type="entry name" value="DIVALENT CATION TRANSPORTER SOLUTE CARRIER FAMILY 41"/>
    <property type="match status" value="1"/>
</dbReference>
<keyword evidence="7 9" id="KW-0406">Ion transport</keyword>
<evidence type="ECO:0000256" key="7">
    <source>
        <dbReference type="ARBA" id="ARBA00023065"/>
    </source>
</evidence>
<feature type="transmembrane region" description="Helical" evidence="9">
    <location>
        <begin position="270"/>
        <end position="291"/>
    </location>
</feature>
<accession>A0A8C1Z359</accession>
<keyword evidence="3 9" id="KW-0813">Transport</keyword>
<evidence type="ECO:0000313" key="13">
    <source>
        <dbReference type="Proteomes" id="UP000694427"/>
    </source>
</evidence>
<comment type="function">
    <text evidence="9">Acts as a magnesium transporter.</text>
</comment>
<proteinExistence type="inferred from homology"/>
<keyword evidence="8 9" id="KW-0472">Membrane</keyword>
<dbReference type="GO" id="GO:0008324">
    <property type="term" value="F:monoatomic cation transmembrane transporter activity"/>
    <property type="evidence" value="ECO:0007669"/>
    <property type="project" value="UniProtKB-UniRule"/>
</dbReference>
<evidence type="ECO:0000259" key="11">
    <source>
        <dbReference type="Pfam" id="PF01769"/>
    </source>
</evidence>
<evidence type="ECO:0000313" key="14">
    <source>
        <dbReference type="Proteomes" id="UP000694700"/>
    </source>
</evidence>
<feature type="transmembrane region" description="Helical" evidence="9">
    <location>
        <begin position="426"/>
        <end position="444"/>
    </location>
</feature>
<evidence type="ECO:0000256" key="9">
    <source>
        <dbReference type="RuleBase" id="RU369007"/>
    </source>
</evidence>
<dbReference type="InterPro" id="IPR036739">
    <property type="entry name" value="SLC41_membr_dom_sf"/>
</dbReference>
<feature type="region of interest" description="Disordered" evidence="10">
    <location>
        <begin position="101"/>
        <end position="129"/>
    </location>
</feature>
<dbReference type="InterPro" id="IPR006667">
    <property type="entry name" value="SLC41_membr_dom"/>
</dbReference>
<dbReference type="Pfam" id="PF01769">
    <property type="entry name" value="MgtE"/>
    <property type="match status" value="2"/>
</dbReference>
<feature type="transmembrane region" description="Helical" evidence="9">
    <location>
        <begin position="303"/>
        <end position="322"/>
    </location>
</feature>
<dbReference type="GO" id="GO:0005886">
    <property type="term" value="C:plasma membrane"/>
    <property type="evidence" value="ECO:0007669"/>
    <property type="project" value="TreeGrafter"/>
</dbReference>
<dbReference type="AlphaFoldDB" id="A0A8C1Z359"/>
<evidence type="ECO:0000256" key="10">
    <source>
        <dbReference type="SAM" id="MobiDB-lite"/>
    </source>
</evidence>
<dbReference type="SUPFAM" id="SSF161093">
    <property type="entry name" value="MgtE membrane domain-like"/>
    <property type="match status" value="2"/>
</dbReference>
<dbReference type="Gene3D" id="1.10.357.20">
    <property type="entry name" value="SLC41 divalent cation transporters, integral membrane domain"/>
    <property type="match status" value="3"/>
</dbReference>
<protein>
    <recommendedName>
        <fullName evidence="9">Solute carrier family 41 member</fullName>
    </recommendedName>
</protein>
<dbReference type="Ensembl" id="ENSCCRT00015051010.1">
    <property type="protein sequence ID" value="ENSCCRP00015049354.1"/>
    <property type="gene ID" value="ENSCCRG00015019683.1"/>
</dbReference>